<keyword evidence="3" id="KW-1185">Reference proteome</keyword>
<accession>A0A1J4JU81</accession>
<evidence type="ECO:0000313" key="2">
    <source>
        <dbReference type="EMBL" id="OHT02032.1"/>
    </source>
</evidence>
<name>A0A1J4JU81_9EUKA</name>
<keyword evidence="1" id="KW-0812">Transmembrane</keyword>
<organism evidence="2 3">
    <name type="scientific">Tritrichomonas foetus</name>
    <dbReference type="NCBI Taxonomy" id="1144522"/>
    <lineage>
        <taxon>Eukaryota</taxon>
        <taxon>Metamonada</taxon>
        <taxon>Parabasalia</taxon>
        <taxon>Tritrichomonadida</taxon>
        <taxon>Tritrichomonadidae</taxon>
        <taxon>Tritrichomonas</taxon>
    </lineage>
</organism>
<dbReference type="PROSITE" id="PS51257">
    <property type="entry name" value="PROKAR_LIPOPROTEIN"/>
    <property type="match status" value="1"/>
</dbReference>
<evidence type="ECO:0000313" key="3">
    <source>
        <dbReference type="Proteomes" id="UP000179807"/>
    </source>
</evidence>
<dbReference type="GeneID" id="94842375"/>
<comment type="caution">
    <text evidence="2">The sequence shown here is derived from an EMBL/GenBank/DDBJ whole genome shotgun (WGS) entry which is preliminary data.</text>
</comment>
<protein>
    <submittedName>
        <fullName evidence="2">Uncharacterized protein</fullName>
    </submittedName>
</protein>
<reference evidence="2" key="1">
    <citation type="submission" date="2016-10" db="EMBL/GenBank/DDBJ databases">
        <authorList>
            <person name="Benchimol M."/>
            <person name="Almeida L.G."/>
            <person name="Vasconcelos A.T."/>
            <person name="Perreira-Neves A."/>
            <person name="Rosa I.A."/>
            <person name="Tasca T."/>
            <person name="Bogo M.R."/>
            <person name="de Souza W."/>
        </authorList>
    </citation>
    <scope>NUCLEOTIDE SEQUENCE [LARGE SCALE GENOMIC DNA]</scope>
    <source>
        <strain evidence="2">K</strain>
    </source>
</reference>
<keyword evidence="1" id="KW-0472">Membrane</keyword>
<dbReference type="VEuPathDB" id="TrichDB:TRFO_30998"/>
<evidence type="ECO:0000256" key="1">
    <source>
        <dbReference type="SAM" id="Phobius"/>
    </source>
</evidence>
<dbReference type="Proteomes" id="UP000179807">
    <property type="component" value="Unassembled WGS sequence"/>
</dbReference>
<sequence>MNTGNKSRQKLVVSSKQTSTNQLGPGAIAGIVIACVVVVAVIVGVSIYVSKKKNLSLGIESSINDEDDSIAI</sequence>
<dbReference type="AlphaFoldDB" id="A0A1J4JU81"/>
<feature type="transmembrane region" description="Helical" evidence="1">
    <location>
        <begin position="27"/>
        <end position="49"/>
    </location>
</feature>
<keyword evidence="1" id="KW-1133">Transmembrane helix</keyword>
<dbReference type="RefSeq" id="XP_068355168.1">
    <property type="nucleotide sequence ID" value="XM_068507671.1"/>
</dbReference>
<gene>
    <name evidence="2" type="ORF">TRFO_30998</name>
</gene>
<dbReference type="EMBL" id="MLAK01000885">
    <property type="protein sequence ID" value="OHT02032.1"/>
    <property type="molecule type" value="Genomic_DNA"/>
</dbReference>
<proteinExistence type="predicted"/>